<evidence type="ECO:0000259" key="10">
    <source>
        <dbReference type="SMART" id="SM00650"/>
    </source>
</evidence>
<dbReference type="NCBIfam" id="TIGR00755">
    <property type="entry name" value="ksgA"/>
    <property type="match status" value="1"/>
</dbReference>
<organism evidence="11 12">
    <name type="scientific">Candidatus Atopostipes pullistercoris</name>
    <dbReference type="NCBI Taxonomy" id="2838467"/>
    <lineage>
        <taxon>Bacteria</taxon>
        <taxon>Bacillati</taxon>
        <taxon>Bacillota</taxon>
        <taxon>Bacilli</taxon>
        <taxon>Lactobacillales</taxon>
        <taxon>Carnobacteriaceae</taxon>
        <taxon>Atopostipes</taxon>
    </lineage>
</organism>
<keyword evidence="2 8" id="KW-0698">rRNA processing</keyword>
<evidence type="ECO:0000256" key="2">
    <source>
        <dbReference type="ARBA" id="ARBA00022552"/>
    </source>
</evidence>
<dbReference type="InterPro" id="IPR020596">
    <property type="entry name" value="rRNA_Ade_Mease_Trfase_CS"/>
</dbReference>
<evidence type="ECO:0000256" key="5">
    <source>
        <dbReference type="ARBA" id="ARBA00022691"/>
    </source>
</evidence>
<dbReference type="EMBL" id="DXAZ01000003">
    <property type="protein sequence ID" value="HIZ70209.1"/>
    <property type="molecule type" value="Genomic_DNA"/>
</dbReference>
<dbReference type="Gene3D" id="1.10.8.100">
    <property type="entry name" value="Ribosomal RNA adenine dimethylase-like, domain 2"/>
    <property type="match status" value="1"/>
</dbReference>
<dbReference type="Pfam" id="PF00398">
    <property type="entry name" value="RrnaAD"/>
    <property type="match status" value="1"/>
</dbReference>
<comment type="subcellular location">
    <subcellularLocation>
        <location evidence="8">Cytoplasm</location>
    </subcellularLocation>
</comment>
<keyword evidence="3 8" id="KW-0489">Methyltransferase</keyword>
<dbReference type="PANTHER" id="PTHR11727">
    <property type="entry name" value="DIMETHYLADENOSINE TRANSFERASE"/>
    <property type="match status" value="1"/>
</dbReference>
<feature type="binding site" evidence="8 9">
    <location>
        <position position="104"/>
    </location>
    <ligand>
        <name>S-adenosyl-L-methionine</name>
        <dbReference type="ChEBI" id="CHEBI:59789"/>
    </ligand>
</feature>
<keyword evidence="4 8" id="KW-0808">Transferase</keyword>
<keyword evidence="1 8" id="KW-0963">Cytoplasm</keyword>
<accession>A0A9D2JY39</accession>
<dbReference type="SUPFAM" id="SSF53335">
    <property type="entry name" value="S-adenosyl-L-methionine-dependent methyltransferases"/>
    <property type="match status" value="1"/>
</dbReference>
<reference evidence="11" key="2">
    <citation type="submission" date="2021-04" db="EMBL/GenBank/DDBJ databases">
        <authorList>
            <person name="Gilroy R."/>
        </authorList>
    </citation>
    <scope>NUCLEOTIDE SEQUENCE</scope>
    <source>
        <strain evidence="11">CHK169-4300</strain>
    </source>
</reference>
<evidence type="ECO:0000256" key="8">
    <source>
        <dbReference type="HAMAP-Rule" id="MF_00607"/>
    </source>
</evidence>
<feature type="domain" description="Ribosomal RNA adenine methylase transferase N-terminal" evidence="10">
    <location>
        <begin position="38"/>
        <end position="214"/>
    </location>
</feature>
<comment type="caution">
    <text evidence="11">The sequence shown here is derived from an EMBL/GenBank/DDBJ whole genome shotgun (WGS) entry which is preliminary data.</text>
</comment>
<evidence type="ECO:0000313" key="11">
    <source>
        <dbReference type="EMBL" id="HIZ70209.1"/>
    </source>
</evidence>
<dbReference type="GO" id="GO:0052910">
    <property type="term" value="F:23S rRNA (adenine(2085)-N(6))-dimethyltransferase activity"/>
    <property type="evidence" value="ECO:0007669"/>
    <property type="project" value="UniProtKB-EC"/>
</dbReference>
<dbReference type="GO" id="GO:0005829">
    <property type="term" value="C:cytosol"/>
    <property type="evidence" value="ECO:0007669"/>
    <property type="project" value="TreeGrafter"/>
</dbReference>
<dbReference type="GO" id="GO:0052908">
    <property type="term" value="F:16S rRNA (adenine(1518)-N(6)/adenine(1519)-N(6))-dimethyltransferase activity"/>
    <property type="evidence" value="ECO:0007669"/>
    <property type="project" value="UniProtKB-EC"/>
</dbReference>
<dbReference type="CDD" id="cd02440">
    <property type="entry name" value="AdoMet_MTases"/>
    <property type="match status" value="1"/>
</dbReference>
<dbReference type="PROSITE" id="PS01131">
    <property type="entry name" value="RRNA_A_DIMETH"/>
    <property type="match status" value="1"/>
</dbReference>
<dbReference type="InterPro" id="IPR011530">
    <property type="entry name" value="rRNA_adenine_dimethylase"/>
</dbReference>
<evidence type="ECO:0000313" key="12">
    <source>
        <dbReference type="Proteomes" id="UP000824106"/>
    </source>
</evidence>
<dbReference type="EC" id="2.1.1.182" evidence="8"/>
<dbReference type="InterPro" id="IPR023165">
    <property type="entry name" value="rRNA_Ade_diMease-like_C"/>
</dbReference>
<feature type="binding site" evidence="8 9">
    <location>
        <position position="58"/>
    </location>
    <ligand>
        <name>S-adenosyl-L-methionine</name>
        <dbReference type="ChEBI" id="CHEBI:59789"/>
    </ligand>
</feature>
<dbReference type="SMART" id="SM00650">
    <property type="entry name" value="rADc"/>
    <property type="match status" value="1"/>
</dbReference>
<evidence type="ECO:0000256" key="6">
    <source>
        <dbReference type="ARBA" id="ARBA00022884"/>
    </source>
</evidence>
<feature type="binding site" evidence="8 9">
    <location>
        <position position="79"/>
    </location>
    <ligand>
        <name>S-adenosyl-L-methionine</name>
        <dbReference type="ChEBI" id="CHEBI:59789"/>
    </ligand>
</feature>
<name>A0A9D2JY39_9LACT</name>
<dbReference type="InterPro" id="IPR001737">
    <property type="entry name" value="KsgA/Erm"/>
</dbReference>
<dbReference type="PANTHER" id="PTHR11727:SF7">
    <property type="entry name" value="DIMETHYLADENOSINE TRANSFERASE-RELATED"/>
    <property type="match status" value="1"/>
</dbReference>
<dbReference type="PROSITE" id="PS51689">
    <property type="entry name" value="SAM_RNA_A_N6_MT"/>
    <property type="match status" value="1"/>
</dbReference>
<dbReference type="InterPro" id="IPR029063">
    <property type="entry name" value="SAM-dependent_MTases_sf"/>
</dbReference>
<sequence length="298" mass="33842">MTKRQEIATPSRTREILNKYDLSAKKSLGQNFIIDTNILRNIVKTAAVDENTTVIEVGPGIGALTEQIAKEAKEVFAFEIDDRLLSVLADTLSPYENVTILHQDILEVDFEQFKEKYLENTTRLVVIANLPYYITTPIIMHLIESSLAVDEMVLMMQKEVASRLEAKPSTKAYGSLSIAIQYYMDVEVAFTVPRTVFMPQPNVDSAIIQLKTLKEPPVHIKNEPLFFKVVRASFVQRRKTIWNNLKKILSDKNKEQELKEAFQKANVDPSRRGESLTIEEFGQLADALVSCNLEDSFL</sequence>
<evidence type="ECO:0000256" key="1">
    <source>
        <dbReference type="ARBA" id="ARBA00022490"/>
    </source>
</evidence>
<dbReference type="AlphaFoldDB" id="A0A9D2JY39"/>
<evidence type="ECO:0000256" key="7">
    <source>
        <dbReference type="ARBA" id="ARBA00049167"/>
    </source>
</evidence>
<keyword evidence="5 8" id="KW-0949">S-adenosyl-L-methionine</keyword>
<feature type="binding site" evidence="8 9">
    <location>
        <position position="33"/>
    </location>
    <ligand>
        <name>S-adenosyl-L-methionine</name>
        <dbReference type="ChEBI" id="CHEBI:59789"/>
    </ligand>
</feature>
<feature type="binding site" evidence="8 9">
    <location>
        <position position="129"/>
    </location>
    <ligand>
        <name>S-adenosyl-L-methionine</name>
        <dbReference type="ChEBI" id="CHEBI:59789"/>
    </ligand>
</feature>
<evidence type="ECO:0000256" key="4">
    <source>
        <dbReference type="ARBA" id="ARBA00022679"/>
    </source>
</evidence>
<gene>
    <name evidence="8 11" type="primary">rsmA</name>
    <name evidence="8" type="synonym">ksgA</name>
    <name evidence="11" type="ORF">H9808_00305</name>
</gene>
<protein>
    <recommendedName>
        <fullName evidence="8">Ribosomal RNA small subunit methyltransferase A</fullName>
        <ecNumber evidence="8">2.1.1.182</ecNumber>
    </recommendedName>
    <alternativeName>
        <fullName evidence="8">16S rRNA (adenine(1518)-N(6)/adenine(1519)-N(6))-dimethyltransferase</fullName>
    </alternativeName>
    <alternativeName>
        <fullName evidence="8">16S rRNA dimethyladenosine transferase</fullName>
    </alternativeName>
    <alternativeName>
        <fullName evidence="8">16S rRNA dimethylase</fullName>
    </alternativeName>
    <alternativeName>
        <fullName evidence="8">S-adenosylmethionine-6-N', N'-adenosyl(rRNA) dimethyltransferase</fullName>
    </alternativeName>
</protein>
<proteinExistence type="inferred from homology"/>
<dbReference type="HAMAP" id="MF_00607">
    <property type="entry name" value="16SrRNA_methyltr_A"/>
    <property type="match status" value="1"/>
</dbReference>
<comment type="similarity">
    <text evidence="8">Belongs to the class I-like SAM-binding methyltransferase superfamily. rRNA adenine N(6)-methyltransferase family. RsmA subfamily.</text>
</comment>
<evidence type="ECO:0000256" key="3">
    <source>
        <dbReference type="ARBA" id="ARBA00022603"/>
    </source>
</evidence>
<keyword evidence="6 8" id="KW-0694">RNA-binding</keyword>
<evidence type="ECO:0000256" key="9">
    <source>
        <dbReference type="PROSITE-ProRule" id="PRU01026"/>
    </source>
</evidence>
<reference evidence="11" key="1">
    <citation type="journal article" date="2021" name="PeerJ">
        <title>Extensive microbial diversity within the chicken gut microbiome revealed by metagenomics and culture.</title>
        <authorList>
            <person name="Gilroy R."/>
            <person name="Ravi A."/>
            <person name="Getino M."/>
            <person name="Pursley I."/>
            <person name="Horton D.L."/>
            <person name="Alikhan N.F."/>
            <person name="Baker D."/>
            <person name="Gharbi K."/>
            <person name="Hall N."/>
            <person name="Watson M."/>
            <person name="Adriaenssens E.M."/>
            <person name="Foster-Nyarko E."/>
            <person name="Jarju S."/>
            <person name="Secka A."/>
            <person name="Antonio M."/>
            <person name="Oren A."/>
            <person name="Chaudhuri R.R."/>
            <person name="La Ragione R."/>
            <person name="Hildebrand F."/>
            <person name="Pallen M.J."/>
        </authorList>
    </citation>
    <scope>NUCLEOTIDE SEQUENCE</scope>
    <source>
        <strain evidence="11">CHK169-4300</strain>
    </source>
</reference>
<feature type="binding site" evidence="8 9">
    <location>
        <position position="31"/>
    </location>
    <ligand>
        <name>S-adenosyl-L-methionine</name>
        <dbReference type="ChEBI" id="CHEBI:59789"/>
    </ligand>
</feature>
<comment type="catalytic activity">
    <reaction evidence="8">
        <text>adenosine(1518)/adenosine(1519) in 16S rRNA + 4 S-adenosyl-L-methionine = N(6)-dimethyladenosine(1518)/N(6)-dimethyladenosine(1519) in 16S rRNA + 4 S-adenosyl-L-homocysteine + 4 H(+)</text>
        <dbReference type="Rhea" id="RHEA:19609"/>
        <dbReference type="Rhea" id="RHEA-COMP:10232"/>
        <dbReference type="Rhea" id="RHEA-COMP:10233"/>
        <dbReference type="ChEBI" id="CHEBI:15378"/>
        <dbReference type="ChEBI" id="CHEBI:57856"/>
        <dbReference type="ChEBI" id="CHEBI:59789"/>
        <dbReference type="ChEBI" id="CHEBI:74411"/>
        <dbReference type="ChEBI" id="CHEBI:74493"/>
        <dbReference type="EC" id="2.1.1.182"/>
    </reaction>
</comment>
<dbReference type="Gene3D" id="3.40.50.150">
    <property type="entry name" value="Vaccinia Virus protein VP39"/>
    <property type="match status" value="1"/>
</dbReference>
<dbReference type="InterPro" id="IPR020598">
    <property type="entry name" value="rRNA_Ade_methylase_Trfase_N"/>
</dbReference>
<comment type="function">
    <text evidence="8">Specifically dimethylates two adjacent adenosines (A1518 and A1519) in the loop of a conserved hairpin near the 3'-end of 16S rRNA in the 30S particle. May play a critical role in biogenesis of 30S subunits.</text>
</comment>
<dbReference type="GO" id="GO:0003723">
    <property type="term" value="F:RNA binding"/>
    <property type="evidence" value="ECO:0007669"/>
    <property type="project" value="UniProtKB-UniRule"/>
</dbReference>
<dbReference type="FunFam" id="3.40.50.150:FF:000023">
    <property type="entry name" value="Ribosomal RNA small subunit methyltransferase A"/>
    <property type="match status" value="1"/>
</dbReference>
<dbReference type="Proteomes" id="UP000824106">
    <property type="component" value="Unassembled WGS sequence"/>
</dbReference>
<comment type="catalytic activity">
    <reaction evidence="7">
        <text>adenosine(2085) in 23S rRNA + 2 S-adenosyl-L-methionine = N(6)-dimethyladenosine(2085) in 23S rRNA + 2 S-adenosyl-L-homocysteine + 2 H(+)</text>
        <dbReference type="Rhea" id="RHEA:42784"/>
        <dbReference type="Rhea" id="RHEA-COMP:10237"/>
        <dbReference type="Rhea" id="RHEA-COMP:10238"/>
        <dbReference type="ChEBI" id="CHEBI:15378"/>
        <dbReference type="ChEBI" id="CHEBI:57856"/>
        <dbReference type="ChEBI" id="CHEBI:59789"/>
        <dbReference type="ChEBI" id="CHEBI:74411"/>
        <dbReference type="ChEBI" id="CHEBI:74493"/>
        <dbReference type="EC" id="2.1.1.184"/>
    </reaction>
</comment>